<evidence type="ECO:0000313" key="4">
    <source>
        <dbReference type="Proteomes" id="UP000008363"/>
    </source>
</evidence>
<name>K6V5E7_9ACTN</name>
<dbReference type="RefSeq" id="WP_006334915.1">
    <property type="nucleotide sequence ID" value="NZ_BAHC01000134.1"/>
</dbReference>
<dbReference type="InterPro" id="IPR052019">
    <property type="entry name" value="F420H2_bilvrd_red/Heme_oxyg"/>
</dbReference>
<dbReference type="OrthoDB" id="162914at2"/>
<dbReference type="InterPro" id="IPR019920">
    <property type="entry name" value="F420-binding_dom_put"/>
</dbReference>
<accession>K6V5E7</accession>
<dbReference type="PANTHER" id="PTHR35176:SF6">
    <property type="entry name" value="HEME OXYGENASE HI_0854-RELATED"/>
    <property type="match status" value="1"/>
</dbReference>
<evidence type="ECO:0000256" key="1">
    <source>
        <dbReference type="ARBA" id="ARBA00023002"/>
    </source>
</evidence>
<dbReference type="Proteomes" id="UP000008363">
    <property type="component" value="Unassembled WGS sequence"/>
</dbReference>
<dbReference type="AlphaFoldDB" id="K6V5E7"/>
<dbReference type="PANTHER" id="PTHR35176">
    <property type="entry name" value="HEME OXYGENASE HI_0854-RELATED"/>
    <property type="match status" value="1"/>
</dbReference>
<dbReference type="EMBL" id="BAHC01000134">
    <property type="protein sequence ID" value="GAB91443.1"/>
    <property type="molecule type" value="Genomic_DNA"/>
</dbReference>
<evidence type="ECO:0000259" key="2">
    <source>
        <dbReference type="Pfam" id="PF01243"/>
    </source>
</evidence>
<dbReference type="Gene3D" id="2.30.110.10">
    <property type="entry name" value="Electron Transport, Fmn-binding Protein, Chain A"/>
    <property type="match status" value="1"/>
</dbReference>
<reference evidence="3 4" key="1">
    <citation type="submission" date="2012-08" db="EMBL/GenBank/DDBJ databases">
        <title>Whole genome shotgun sequence of Gordonia rhizosphera NBRC 16068.</title>
        <authorList>
            <person name="Takarada H."/>
            <person name="Isaki S."/>
            <person name="Hosoyama A."/>
            <person name="Tsuchikane K."/>
            <person name="Katsumata H."/>
            <person name="Baba S."/>
            <person name="Ohji S."/>
            <person name="Yamazaki S."/>
            <person name="Fujita N."/>
        </authorList>
    </citation>
    <scope>NUCLEOTIDE SEQUENCE [LARGE SCALE GENOMIC DNA]</scope>
    <source>
        <strain evidence="3 4">NBRC 16068</strain>
    </source>
</reference>
<dbReference type="GO" id="GO:0070967">
    <property type="term" value="F:coenzyme F420 binding"/>
    <property type="evidence" value="ECO:0007669"/>
    <property type="project" value="TreeGrafter"/>
</dbReference>
<keyword evidence="1" id="KW-0560">Oxidoreductase</keyword>
<dbReference type="GO" id="GO:0005829">
    <property type="term" value="C:cytosol"/>
    <property type="evidence" value="ECO:0007669"/>
    <property type="project" value="TreeGrafter"/>
</dbReference>
<dbReference type="SUPFAM" id="SSF50475">
    <property type="entry name" value="FMN-binding split barrel"/>
    <property type="match status" value="1"/>
</dbReference>
<dbReference type="NCBIfam" id="TIGR03618">
    <property type="entry name" value="Rv1155_F420"/>
    <property type="match status" value="1"/>
</dbReference>
<feature type="domain" description="Pyridoxamine 5'-phosphate oxidase N-terminal" evidence="2">
    <location>
        <begin position="5"/>
        <end position="123"/>
    </location>
</feature>
<evidence type="ECO:0000313" key="3">
    <source>
        <dbReference type="EMBL" id="GAB91443.1"/>
    </source>
</evidence>
<dbReference type="InterPro" id="IPR012349">
    <property type="entry name" value="Split_barrel_FMN-bd"/>
</dbReference>
<comment type="caution">
    <text evidence="3">The sequence shown here is derived from an EMBL/GenBank/DDBJ whole genome shotgun (WGS) entry which is preliminary data.</text>
</comment>
<gene>
    <name evidence="3" type="ORF">GORHZ_134_00050</name>
</gene>
<dbReference type="GO" id="GO:0016627">
    <property type="term" value="F:oxidoreductase activity, acting on the CH-CH group of donors"/>
    <property type="evidence" value="ECO:0007669"/>
    <property type="project" value="TreeGrafter"/>
</dbReference>
<organism evidence="3 4">
    <name type="scientific">Gordonia rhizosphera NBRC 16068</name>
    <dbReference type="NCBI Taxonomy" id="1108045"/>
    <lineage>
        <taxon>Bacteria</taxon>
        <taxon>Bacillati</taxon>
        <taxon>Actinomycetota</taxon>
        <taxon>Actinomycetes</taxon>
        <taxon>Mycobacteriales</taxon>
        <taxon>Gordoniaceae</taxon>
        <taxon>Gordonia</taxon>
    </lineage>
</organism>
<dbReference type="InterPro" id="IPR011576">
    <property type="entry name" value="Pyridox_Oxase_N"/>
</dbReference>
<sequence>MTLSELVAFVRAHRIAVVATVDDSGSPQAAVVGVSATDEGEIVFDTLTTSRKYANVERDPRVALVVGWDDEVTVQCEGNADIVSGPDLARCQQAYFVQYPDGRERAARPDIAYIRIRPSWLRYSDYRPGSFIISETEL</sequence>
<dbReference type="STRING" id="1108045.GORHZ_134_00050"/>
<proteinExistence type="predicted"/>
<keyword evidence="4" id="KW-1185">Reference proteome</keyword>
<protein>
    <recommendedName>
        <fullName evidence="2">Pyridoxamine 5'-phosphate oxidase N-terminal domain-containing protein</fullName>
    </recommendedName>
</protein>
<dbReference type="eggNOG" id="COG0259">
    <property type="taxonomic scope" value="Bacteria"/>
</dbReference>
<dbReference type="Pfam" id="PF01243">
    <property type="entry name" value="PNPOx_N"/>
    <property type="match status" value="1"/>
</dbReference>